<reference evidence="1 2" key="2">
    <citation type="submission" date="2009-02" db="EMBL/GenBank/DDBJ databases">
        <title>Draft genome sequence of Clostridium asparagiforme (DSM 15981).</title>
        <authorList>
            <person name="Sudarsanam P."/>
            <person name="Ley R."/>
            <person name="Guruge J."/>
            <person name="Turnbaugh P.J."/>
            <person name="Mahowald M."/>
            <person name="Liep D."/>
            <person name="Gordon J."/>
        </authorList>
    </citation>
    <scope>NUCLEOTIDE SEQUENCE [LARGE SCALE GENOMIC DNA]</scope>
    <source>
        <strain evidence="1 2">DSM 15981</strain>
    </source>
</reference>
<evidence type="ECO:0000313" key="2">
    <source>
        <dbReference type="Proteomes" id="UP000004756"/>
    </source>
</evidence>
<gene>
    <name evidence="1" type="ORF">CLOSTASPAR_05367</name>
</gene>
<dbReference type="Proteomes" id="UP000004756">
    <property type="component" value="Unassembled WGS sequence"/>
</dbReference>
<evidence type="ECO:0000313" key="1">
    <source>
        <dbReference type="EMBL" id="EEG52581.1"/>
    </source>
</evidence>
<reference evidence="1 2" key="1">
    <citation type="submission" date="2009-01" db="EMBL/GenBank/DDBJ databases">
        <authorList>
            <person name="Fulton L."/>
            <person name="Clifton S."/>
            <person name="Fulton B."/>
            <person name="Xu J."/>
            <person name="Minx P."/>
            <person name="Pepin K.H."/>
            <person name="Johnson M."/>
            <person name="Bhonagiri V."/>
            <person name="Nash W.E."/>
            <person name="Mardis E.R."/>
            <person name="Wilson R.K."/>
        </authorList>
    </citation>
    <scope>NUCLEOTIDE SEQUENCE [LARGE SCALE GENOMIC DNA]</scope>
    <source>
        <strain evidence="1 2">DSM 15981</strain>
    </source>
</reference>
<sequence length="43" mass="4712">MSLYSILSENAPLLFLRSNPIPSFQLFDKSEPGNAGSLFVTLP</sequence>
<proteinExistence type="predicted"/>
<accession>C0D7X1</accession>
<dbReference type="EMBL" id="ACCJ01000441">
    <property type="protein sequence ID" value="EEG52581.1"/>
    <property type="molecule type" value="Genomic_DNA"/>
</dbReference>
<name>C0D7X1_9FIRM</name>
<dbReference type="AlphaFoldDB" id="C0D7X1"/>
<keyword evidence="2" id="KW-1185">Reference proteome</keyword>
<dbReference type="HOGENOM" id="CLU_3231564_0_0_9"/>
<protein>
    <submittedName>
        <fullName evidence="1">Uncharacterized protein</fullName>
    </submittedName>
</protein>
<organism evidence="1 2">
    <name type="scientific">[Clostridium] asparagiforme DSM 15981</name>
    <dbReference type="NCBI Taxonomy" id="518636"/>
    <lineage>
        <taxon>Bacteria</taxon>
        <taxon>Bacillati</taxon>
        <taxon>Bacillota</taxon>
        <taxon>Clostridia</taxon>
        <taxon>Lachnospirales</taxon>
        <taxon>Lachnospiraceae</taxon>
        <taxon>Enterocloster</taxon>
    </lineage>
</organism>
<comment type="caution">
    <text evidence="1">The sequence shown here is derived from an EMBL/GenBank/DDBJ whole genome shotgun (WGS) entry which is preliminary data.</text>
</comment>